<comment type="caution">
    <text evidence="10">The sequence shown here is derived from an EMBL/GenBank/DDBJ whole genome shotgun (WGS) entry which is preliminary data.</text>
</comment>
<dbReference type="RefSeq" id="WP_022866637.1">
    <property type="nucleotide sequence ID" value="NZ_CAMYCL010000007.1"/>
</dbReference>
<dbReference type="Proteomes" id="UP001275049">
    <property type="component" value="Unassembled WGS sequence"/>
</dbReference>
<comment type="pathway">
    <text evidence="1">Carbohydrate acid metabolism.</text>
</comment>
<reference evidence="10 11" key="1">
    <citation type="submission" date="2023-10" db="EMBL/GenBank/DDBJ databases">
        <title>Whole Genome based description of the genera Actinobaculum and Actinotignum reveals a complex phylogenetic relationship within the species included in the genus Actinotignum.</title>
        <authorList>
            <person name="Jensen C.S."/>
            <person name="Dargis R."/>
            <person name="Kemp M."/>
            <person name="Christensen J.J."/>
        </authorList>
    </citation>
    <scope>NUCLEOTIDE SEQUENCE [LARGE SCALE GENOMIC DNA]</scope>
    <source>
        <strain evidence="10 11">SLA_B974</strain>
    </source>
</reference>
<keyword evidence="5 9" id="KW-0547">Nucleotide-binding</keyword>
<dbReference type="NCBIfam" id="TIGR01313">
    <property type="entry name" value="therm_gnt_kin"/>
    <property type="match status" value="1"/>
</dbReference>
<keyword evidence="11" id="KW-1185">Reference proteome</keyword>
<evidence type="ECO:0000256" key="4">
    <source>
        <dbReference type="ARBA" id="ARBA00022679"/>
    </source>
</evidence>
<dbReference type="InterPro" id="IPR027417">
    <property type="entry name" value="P-loop_NTPase"/>
</dbReference>
<comment type="similarity">
    <text evidence="2 9">Belongs to the gluconokinase GntK/GntV family.</text>
</comment>
<comment type="catalytic activity">
    <reaction evidence="8 9">
        <text>D-gluconate + ATP = 6-phospho-D-gluconate + ADP + H(+)</text>
        <dbReference type="Rhea" id="RHEA:19433"/>
        <dbReference type="ChEBI" id="CHEBI:15378"/>
        <dbReference type="ChEBI" id="CHEBI:18391"/>
        <dbReference type="ChEBI" id="CHEBI:30616"/>
        <dbReference type="ChEBI" id="CHEBI:58759"/>
        <dbReference type="ChEBI" id="CHEBI:456216"/>
        <dbReference type="EC" id="2.7.1.12"/>
    </reaction>
</comment>
<evidence type="ECO:0000256" key="6">
    <source>
        <dbReference type="ARBA" id="ARBA00022777"/>
    </source>
</evidence>
<dbReference type="CDD" id="cd02021">
    <property type="entry name" value="GntK"/>
    <property type="match status" value="1"/>
</dbReference>
<dbReference type="SUPFAM" id="SSF52540">
    <property type="entry name" value="P-loop containing nucleoside triphosphate hydrolases"/>
    <property type="match status" value="1"/>
</dbReference>
<evidence type="ECO:0000256" key="1">
    <source>
        <dbReference type="ARBA" id="ARBA00004761"/>
    </source>
</evidence>
<evidence type="ECO:0000256" key="5">
    <source>
        <dbReference type="ARBA" id="ARBA00022741"/>
    </source>
</evidence>
<keyword evidence="6 9" id="KW-0418">Kinase</keyword>
<organism evidence="10 11">
    <name type="scientific">Actinotignum urinale</name>
    <dbReference type="NCBI Taxonomy" id="190146"/>
    <lineage>
        <taxon>Bacteria</taxon>
        <taxon>Bacillati</taxon>
        <taxon>Actinomycetota</taxon>
        <taxon>Actinomycetes</taxon>
        <taxon>Actinomycetales</taxon>
        <taxon>Actinomycetaceae</taxon>
        <taxon>Actinotignum</taxon>
    </lineage>
</organism>
<dbReference type="PANTHER" id="PTHR43442:SF3">
    <property type="entry name" value="GLUCONOKINASE-RELATED"/>
    <property type="match status" value="1"/>
</dbReference>
<keyword evidence="4 9" id="KW-0808">Transferase</keyword>
<name>A0ABU5G522_9ACTO</name>
<evidence type="ECO:0000313" key="10">
    <source>
        <dbReference type="EMBL" id="MDY5132465.1"/>
    </source>
</evidence>
<dbReference type="Pfam" id="PF13238">
    <property type="entry name" value="AAA_18"/>
    <property type="match status" value="1"/>
</dbReference>
<protein>
    <recommendedName>
        <fullName evidence="3 9">Gluconokinase</fullName>
        <ecNumber evidence="3 9">2.7.1.12</ecNumber>
    </recommendedName>
</protein>
<evidence type="ECO:0000256" key="8">
    <source>
        <dbReference type="ARBA" id="ARBA00048090"/>
    </source>
</evidence>
<proteinExistence type="inferred from homology"/>
<accession>A0ABU5G522</accession>
<gene>
    <name evidence="10" type="ORF">R6G86_01725</name>
</gene>
<evidence type="ECO:0000256" key="7">
    <source>
        <dbReference type="ARBA" id="ARBA00022840"/>
    </source>
</evidence>
<dbReference type="EC" id="2.7.1.12" evidence="3 9"/>
<dbReference type="EMBL" id="JAWNGA010000002">
    <property type="protein sequence ID" value="MDY5132465.1"/>
    <property type="molecule type" value="Genomic_DNA"/>
</dbReference>
<dbReference type="GO" id="GO:0046316">
    <property type="term" value="F:gluconokinase activity"/>
    <property type="evidence" value="ECO:0007669"/>
    <property type="project" value="UniProtKB-EC"/>
</dbReference>
<dbReference type="Gene3D" id="3.40.50.300">
    <property type="entry name" value="P-loop containing nucleotide triphosphate hydrolases"/>
    <property type="match status" value="1"/>
</dbReference>
<evidence type="ECO:0000256" key="2">
    <source>
        <dbReference type="ARBA" id="ARBA00008420"/>
    </source>
</evidence>
<keyword evidence="7 9" id="KW-0067">ATP-binding</keyword>
<evidence type="ECO:0000256" key="9">
    <source>
        <dbReference type="RuleBase" id="RU363066"/>
    </source>
</evidence>
<sequence>MHTHVIIMGVAGCGKTTVAEAIRNRLRFILAEGDEFHPQANINKMSAGHPLNDEDRWPWLRLINTWMQEEEAGGRNTVVSCSALKRVYRDVLKENLDVLFLHLKGSQELLTARMSARKDHFMPASLMDSQFATLEPLQPDENFVEISVDAPVETVVEQAVAAVEKYMRNKDERAKVEA</sequence>
<dbReference type="InterPro" id="IPR006001">
    <property type="entry name" value="Therm_gnt_kin"/>
</dbReference>
<dbReference type="PANTHER" id="PTHR43442">
    <property type="entry name" value="GLUCONOKINASE-RELATED"/>
    <property type="match status" value="1"/>
</dbReference>
<evidence type="ECO:0000256" key="3">
    <source>
        <dbReference type="ARBA" id="ARBA00012054"/>
    </source>
</evidence>
<evidence type="ECO:0000313" key="11">
    <source>
        <dbReference type="Proteomes" id="UP001275049"/>
    </source>
</evidence>